<dbReference type="AlphaFoldDB" id="A0A5C5XFA7"/>
<dbReference type="EMBL" id="SJPG01000001">
    <property type="protein sequence ID" value="TWT61737.1"/>
    <property type="molecule type" value="Genomic_DNA"/>
</dbReference>
<organism evidence="2 3">
    <name type="scientific">Rubinisphaera italica</name>
    <dbReference type="NCBI Taxonomy" id="2527969"/>
    <lineage>
        <taxon>Bacteria</taxon>
        <taxon>Pseudomonadati</taxon>
        <taxon>Planctomycetota</taxon>
        <taxon>Planctomycetia</taxon>
        <taxon>Planctomycetales</taxon>
        <taxon>Planctomycetaceae</taxon>
        <taxon>Rubinisphaera</taxon>
    </lineage>
</organism>
<comment type="caution">
    <text evidence="2">The sequence shown here is derived from an EMBL/GenBank/DDBJ whole genome shotgun (WGS) entry which is preliminary data.</text>
</comment>
<gene>
    <name evidence="2" type="ORF">Pan54_24740</name>
</gene>
<evidence type="ECO:0000313" key="2">
    <source>
        <dbReference type="EMBL" id="TWT61737.1"/>
    </source>
</evidence>
<reference evidence="2 3" key="1">
    <citation type="submission" date="2019-02" db="EMBL/GenBank/DDBJ databases">
        <title>Deep-cultivation of Planctomycetes and their phenomic and genomic characterization uncovers novel biology.</title>
        <authorList>
            <person name="Wiegand S."/>
            <person name="Jogler M."/>
            <person name="Boedeker C."/>
            <person name="Pinto D."/>
            <person name="Vollmers J."/>
            <person name="Rivas-Marin E."/>
            <person name="Kohn T."/>
            <person name="Peeters S.H."/>
            <person name="Heuer A."/>
            <person name="Rast P."/>
            <person name="Oberbeckmann S."/>
            <person name="Bunk B."/>
            <person name="Jeske O."/>
            <person name="Meyerdierks A."/>
            <person name="Storesund J.E."/>
            <person name="Kallscheuer N."/>
            <person name="Luecker S."/>
            <person name="Lage O.M."/>
            <person name="Pohl T."/>
            <person name="Merkel B.J."/>
            <person name="Hornburger P."/>
            <person name="Mueller R.-W."/>
            <person name="Bruemmer F."/>
            <person name="Labrenz M."/>
            <person name="Spormann A.M."/>
            <person name="Op Den Camp H."/>
            <person name="Overmann J."/>
            <person name="Amann R."/>
            <person name="Jetten M.S.M."/>
            <person name="Mascher T."/>
            <person name="Medema M.H."/>
            <person name="Devos D.P."/>
            <person name="Kaster A.-K."/>
            <person name="Ovreas L."/>
            <person name="Rohde M."/>
            <person name="Galperin M.Y."/>
            <person name="Jogler C."/>
        </authorList>
    </citation>
    <scope>NUCLEOTIDE SEQUENCE [LARGE SCALE GENOMIC DNA]</scope>
    <source>
        <strain evidence="2 3">Pan54</strain>
    </source>
</reference>
<accession>A0A5C5XFA7</accession>
<evidence type="ECO:0000313" key="3">
    <source>
        <dbReference type="Proteomes" id="UP000316095"/>
    </source>
</evidence>
<proteinExistence type="predicted"/>
<evidence type="ECO:0000256" key="1">
    <source>
        <dbReference type="SAM" id="MobiDB-lite"/>
    </source>
</evidence>
<feature type="compositionally biased region" description="Acidic residues" evidence="1">
    <location>
        <begin position="54"/>
        <end position="65"/>
    </location>
</feature>
<name>A0A5C5XFA7_9PLAN</name>
<protein>
    <submittedName>
        <fullName evidence="2">Uncharacterized protein</fullName>
    </submittedName>
</protein>
<sequence length="454" mass="48863">MSEPVYDPNHVGAAADGGLINRENPDFDCLPTNANLPAAAKQPHQEADTSSEPTEGEGTEGEECDCACGDGLSPTLTAIHTYEIWDDGGTPEFPDDDVLIGYAVTEFYGEPWGNTTIYDMDGNEVEPDENGEYPPQYNAQNSDWRLINAENFGTIGGAQAIGNALSKEQKKPDYQISQVASAVTTFAGTVAQVLLTGTVPLAEAGIKYNKIKEEKVGIAEIIIVHRLDTDVYIVTKKKNGSIVSSRVIRDRTLAEVEAMTAADMLQIASTGVADGLEKTGGAAVYAVMLFLPFDEGYFVFKGVQYLYKGGKLLKKVGDKYIELAGDELKRSVKAIKENVEKIKNCLKPIASNIMNGNPQLGKLIRDVDGMAVSASEKVRLLTEGAGKIDGITFTRLTDATGAKGIFKGSPIGSGPMKGRSPVLAVLEDGRIVRGFDKPHPFGKPYYVIDLKDLR</sequence>
<feature type="region of interest" description="Disordered" evidence="1">
    <location>
        <begin position="1"/>
        <end position="65"/>
    </location>
</feature>
<dbReference type="Proteomes" id="UP000316095">
    <property type="component" value="Unassembled WGS sequence"/>
</dbReference>
<keyword evidence="3" id="KW-1185">Reference proteome</keyword>